<dbReference type="Proteomes" id="UP000242444">
    <property type="component" value="Unassembled WGS sequence"/>
</dbReference>
<dbReference type="InParanoid" id="A0A263D790"/>
<dbReference type="RefSeq" id="WP_094861645.1">
    <property type="nucleotide sequence ID" value="NZ_NKYE01000003.1"/>
</dbReference>
<evidence type="ECO:0000313" key="2">
    <source>
        <dbReference type="Proteomes" id="UP000242444"/>
    </source>
</evidence>
<dbReference type="EMBL" id="NKYE01000003">
    <property type="protein sequence ID" value="OZM73888.1"/>
    <property type="molecule type" value="Genomic_DNA"/>
</dbReference>
<gene>
    <name evidence="1" type="ORF">CFN78_06210</name>
</gene>
<protein>
    <submittedName>
        <fullName evidence="1">Uncharacterized protein</fullName>
    </submittedName>
</protein>
<dbReference type="AlphaFoldDB" id="A0A263D790"/>
<proteinExistence type="predicted"/>
<keyword evidence="2" id="KW-1185">Reference proteome</keyword>
<dbReference type="OrthoDB" id="3824449at2"/>
<comment type="caution">
    <text evidence="1">The sequence shown here is derived from an EMBL/GenBank/DDBJ whole genome shotgun (WGS) entry which is preliminary data.</text>
</comment>
<organism evidence="1 2">
    <name type="scientific">Amycolatopsis antarctica</name>
    <dbReference type="NCBI Taxonomy" id="1854586"/>
    <lineage>
        <taxon>Bacteria</taxon>
        <taxon>Bacillati</taxon>
        <taxon>Actinomycetota</taxon>
        <taxon>Actinomycetes</taxon>
        <taxon>Pseudonocardiales</taxon>
        <taxon>Pseudonocardiaceae</taxon>
        <taxon>Amycolatopsis</taxon>
    </lineage>
</organism>
<evidence type="ECO:0000313" key="1">
    <source>
        <dbReference type="EMBL" id="OZM73888.1"/>
    </source>
</evidence>
<sequence>MTATPRRPASADKLGYYRELALGPAGKDRKNARDWLRRHGFEHLIPSRRPAGTERAPAPEPVVTRRVGPGVCRVDDHVNRACHCFPG</sequence>
<name>A0A263D790_9PSEU</name>
<accession>A0A263D790</accession>
<reference evidence="1 2" key="1">
    <citation type="submission" date="2017-07" db="EMBL/GenBank/DDBJ databases">
        <title>Amycolatopsis antarcticus sp. nov., isolated from the surface of an Antarcticus brown macroalga.</title>
        <authorList>
            <person name="Wang J."/>
            <person name="Leiva S."/>
            <person name="Huang J."/>
            <person name="Huang Y."/>
        </authorList>
    </citation>
    <scope>NUCLEOTIDE SEQUENCE [LARGE SCALE GENOMIC DNA]</scope>
    <source>
        <strain evidence="1 2">AU-G6</strain>
    </source>
</reference>